<organism evidence="1 2">
    <name type="scientific">Clohesyomyces aquaticus</name>
    <dbReference type="NCBI Taxonomy" id="1231657"/>
    <lineage>
        <taxon>Eukaryota</taxon>
        <taxon>Fungi</taxon>
        <taxon>Dikarya</taxon>
        <taxon>Ascomycota</taxon>
        <taxon>Pezizomycotina</taxon>
        <taxon>Dothideomycetes</taxon>
        <taxon>Pleosporomycetidae</taxon>
        <taxon>Pleosporales</taxon>
        <taxon>Lindgomycetaceae</taxon>
        <taxon>Clohesyomyces</taxon>
    </lineage>
</organism>
<reference evidence="1 2" key="1">
    <citation type="submission" date="2016-07" db="EMBL/GenBank/DDBJ databases">
        <title>Pervasive Adenine N6-methylation of Active Genes in Fungi.</title>
        <authorList>
            <consortium name="DOE Joint Genome Institute"/>
            <person name="Mondo S.J."/>
            <person name="Dannebaum R.O."/>
            <person name="Kuo R.C."/>
            <person name="Labutti K."/>
            <person name="Haridas S."/>
            <person name="Kuo A."/>
            <person name="Salamov A."/>
            <person name="Ahrendt S.R."/>
            <person name="Lipzen A."/>
            <person name="Sullivan W."/>
            <person name="Andreopoulos W.B."/>
            <person name="Clum A."/>
            <person name="Lindquist E."/>
            <person name="Daum C."/>
            <person name="Ramamoorthy G.K."/>
            <person name="Gryganskyi A."/>
            <person name="Culley D."/>
            <person name="Magnuson J.K."/>
            <person name="James T.Y."/>
            <person name="O'Malley M.A."/>
            <person name="Stajich J.E."/>
            <person name="Spatafora J.W."/>
            <person name="Visel A."/>
            <person name="Grigoriev I.V."/>
        </authorList>
    </citation>
    <scope>NUCLEOTIDE SEQUENCE [LARGE SCALE GENOMIC DNA]</scope>
    <source>
        <strain evidence="1 2">CBS 115471</strain>
    </source>
</reference>
<name>A0A1Y2A558_9PLEO</name>
<evidence type="ECO:0000313" key="1">
    <source>
        <dbReference type="EMBL" id="ORY17648.1"/>
    </source>
</evidence>
<dbReference type="Proteomes" id="UP000193144">
    <property type="component" value="Unassembled WGS sequence"/>
</dbReference>
<proteinExistence type="predicted"/>
<sequence length="69" mass="7965">MPSVPVQSPYPYQRPYSNYQFLQAPMFSSVNKSSALLRTEYDPHKSNLERLVFREADAAYMPHPHGSPH</sequence>
<gene>
    <name evidence="1" type="ORF">BCR34DRAFT_555243</name>
</gene>
<comment type="caution">
    <text evidence="1">The sequence shown here is derived from an EMBL/GenBank/DDBJ whole genome shotgun (WGS) entry which is preliminary data.</text>
</comment>
<accession>A0A1Y2A558</accession>
<dbReference type="EMBL" id="MCFA01000011">
    <property type="protein sequence ID" value="ORY17648.1"/>
    <property type="molecule type" value="Genomic_DNA"/>
</dbReference>
<dbReference type="AlphaFoldDB" id="A0A1Y2A558"/>
<evidence type="ECO:0000313" key="2">
    <source>
        <dbReference type="Proteomes" id="UP000193144"/>
    </source>
</evidence>
<protein>
    <submittedName>
        <fullName evidence="1">Uncharacterized protein</fullName>
    </submittedName>
</protein>
<keyword evidence="2" id="KW-1185">Reference proteome</keyword>